<proteinExistence type="predicted"/>
<keyword evidence="2" id="KW-1185">Reference proteome</keyword>
<evidence type="ECO:0000313" key="2">
    <source>
        <dbReference type="Proteomes" id="UP001141806"/>
    </source>
</evidence>
<comment type="caution">
    <text evidence="1">The sequence shown here is derived from an EMBL/GenBank/DDBJ whole genome shotgun (WGS) entry which is preliminary data.</text>
</comment>
<protein>
    <submittedName>
        <fullName evidence="1">Uncharacterized protein</fullName>
    </submittedName>
</protein>
<dbReference type="Proteomes" id="UP001141806">
    <property type="component" value="Unassembled WGS sequence"/>
</dbReference>
<gene>
    <name evidence="1" type="ORF">NE237_005404</name>
</gene>
<organism evidence="1 2">
    <name type="scientific">Protea cynaroides</name>
    <dbReference type="NCBI Taxonomy" id="273540"/>
    <lineage>
        <taxon>Eukaryota</taxon>
        <taxon>Viridiplantae</taxon>
        <taxon>Streptophyta</taxon>
        <taxon>Embryophyta</taxon>
        <taxon>Tracheophyta</taxon>
        <taxon>Spermatophyta</taxon>
        <taxon>Magnoliopsida</taxon>
        <taxon>Proteales</taxon>
        <taxon>Proteaceae</taxon>
        <taxon>Protea</taxon>
    </lineage>
</organism>
<dbReference type="EMBL" id="JAMYWD010000005">
    <property type="protein sequence ID" value="KAJ4972305.1"/>
    <property type="molecule type" value="Genomic_DNA"/>
</dbReference>
<dbReference type="AlphaFoldDB" id="A0A9Q0KKU0"/>
<sequence>MLRAEPIPVANMGTNGDLRSNFDHVFPQSGKDVGQWADADNENDNLFDEVKVNADEGVDGREVQVPVSDLVGEIGNVTVSEDMVNQYAMQDMSYAGGVDRSAQQRLPLVQVGVDLLNQGVESSGRTTSSSPSGNLTVGENGCMEVTFLDVEFVDRALLNADEAL</sequence>
<accession>A0A9Q0KKU0</accession>
<reference evidence="1" key="1">
    <citation type="journal article" date="2023" name="Plant J.">
        <title>The genome of the king protea, Protea cynaroides.</title>
        <authorList>
            <person name="Chang J."/>
            <person name="Duong T.A."/>
            <person name="Schoeman C."/>
            <person name="Ma X."/>
            <person name="Roodt D."/>
            <person name="Barker N."/>
            <person name="Li Z."/>
            <person name="Van de Peer Y."/>
            <person name="Mizrachi E."/>
        </authorList>
    </citation>
    <scope>NUCLEOTIDE SEQUENCE</scope>
    <source>
        <tissue evidence="1">Young leaves</tissue>
    </source>
</reference>
<name>A0A9Q0KKU0_9MAGN</name>
<evidence type="ECO:0000313" key="1">
    <source>
        <dbReference type="EMBL" id="KAJ4972305.1"/>
    </source>
</evidence>